<keyword evidence="4" id="KW-1185">Reference proteome</keyword>
<feature type="transmembrane region" description="Helical" evidence="1">
    <location>
        <begin position="167"/>
        <end position="185"/>
    </location>
</feature>
<dbReference type="PANTHER" id="PTHR46663">
    <property type="entry name" value="DIGUANYLATE CYCLASE DGCT-RELATED"/>
    <property type="match status" value="1"/>
</dbReference>
<dbReference type="SUPFAM" id="SSF55073">
    <property type="entry name" value="Nucleotide cyclase"/>
    <property type="match status" value="1"/>
</dbReference>
<feature type="transmembrane region" description="Helical" evidence="1">
    <location>
        <begin position="21"/>
        <end position="40"/>
    </location>
</feature>
<dbReference type="InterPro" id="IPR043128">
    <property type="entry name" value="Rev_trsase/Diguanyl_cyclase"/>
</dbReference>
<dbReference type="PROSITE" id="PS50887">
    <property type="entry name" value="GGDEF"/>
    <property type="match status" value="1"/>
</dbReference>
<dbReference type="RefSeq" id="WP_146882207.1">
    <property type="nucleotide sequence ID" value="NZ_BJXB01000002.1"/>
</dbReference>
<sequence>MFSDLTPSDFTARQNASRRPVYLLVMGFINVIGWVFSLFVLNAIPLIHWIVNGTFAVLTAVTVLLALRPRTLPFFEVVVGVVINFAMLSTVFVGLYDHPKTYDPLEYVLFVPAAYIAAFSFLGVLRGTVVCLSVFLATLVLTLGHYLPQLDTLSAFELQAFKILKLHYITSMVEILGLYGLTTFLERQLKARIQAESTARYAFIDTLTGLSNRRMFQHRLEQTLQHASEKHTGFALMFIDLDHFKQVNDRYGHQAGDELLQQISGRLSQNLRRTDLLARISGDEFAVIAEGITDDQSALTLAEKLISSLSERFDLTGTALHASASIGVSLYPHHGSTAKELLAHADQAMYDSKSKGRHACTLYSPDRSGPEQALSC</sequence>
<dbReference type="PANTHER" id="PTHR46663:SF2">
    <property type="entry name" value="GGDEF DOMAIN-CONTAINING PROTEIN"/>
    <property type="match status" value="1"/>
</dbReference>
<dbReference type="InterPro" id="IPR029787">
    <property type="entry name" value="Nucleotide_cyclase"/>
</dbReference>
<name>A0A511MXX4_DEIC1</name>
<dbReference type="Gene3D" id="3.30.70.270">
    <property type="match status" value="1"/>
</dbReference>
<reference evidence="3 4" key="1">
    <citation type="submission" date="2019-07" db="EMBL/GenBank/DDBJ databases">
        <title>Whole genome shotgun sequence of Deinococcus cellulosilyticus NBRC 106333.</title>
        <authorList>
            <person name="Hosoyama A."/>
            <person name="Uohara A."/>
            <person name="Ohji S."/>
            <person name="Ichikawa N."/>
        </authorList>
    </citation>
    <scope>NUCLEOTIDE SEQUENCE [LARGE SCALE GENOMIC DNA]</scope>
    <source>
        <strain evidence="3 4">NBRC 106333</strain>
    </source>
</reference>
<protein>
    <recommendedName>
        <fullName evidence="2">GGDEF domain-containing protein</fullName>
    </recommendedName>
</protein>
<gene>
    <name evidence="3" type="ORF">DC3_06210</name>
</gene>
<evidence type="ECO:0000259" key="2">
    <source>
        <dbReference type="PROSITE" id="PS50887"/>
    </source>
</evidence>
<proteinExistence type="predicted"/>
<keyword evidence="1" id="KW-0472">Membrane</keyword>
<feature type="transmembrane region" description="Helical" evidence="1">
    <location>
        <begin position="46"/>
        <end position="67"/>
    </location>
</feature>
<dbReference type="InterPro" id="IPR000160">
    <property type="entry name" value="GGDEF_dom"/>
</dbReference>
<dbReference type="EMBL" id="BJXB01000002">
    <property type="protein sequence ID" value="GEM44986.1"/>
    <property type="molecule type" value="Genomic_DNA"/>
</dbReference>
<keyword evidence="1" id="KW-0812">Transmembrane</keyword>
<accession>A0A511MXX4</accession>
<dbReference type="OrthoDB" id="9759607at2"/>
<feature type="transmembrane region" description="Helical" evidence="1">
    <location>
        <begin position="129"/>
        <end position="147"/>
    </location>
</feature>
<dbReference type="SMART" id="SM00267">
    <property type="entry name" value="GGDEF"/>
    <property type="match status" value="1"/>
</dbReference>
<dbReference type="InterPro" id="IPR052163">
    <property type="entry name" value="DGC-Regulatory_Protein"/>
</dbReference>
<dbReference type="NCBIfam" id="TIGR00254">
    <property type="entry name" value="GGDEF"/>
    <property type="match status" value="1"/>
</dbReference>
<dbReference type="CDD" id="cd01949">
    <property type="entry name" value="GGDEF"/>
    <property type="match status" value="1"/>
</dbReference>
<dbReference type="Proteomes" id="UP000321306">
    <property type="component" value="Unassembled WGS sequence"/>
</dbReference>
<feature type="transmembrane region" description="Helical" evidence="1">
    <location>
        <begin position="107"/>
        <end position="124"/>
    </location>
</feature>
<dbReference type="FunFam" id="3.30.70.270:FF:000001">
    <property type="entry name" value="Diguanylate cyclase domain protein"/>
    <property type="match status" value="1"/>
</dbReference>
<evidence type="ECO:0000313" key="3">
    <source>
        <dbReference type="EMBL" id="GEM44986.1"/>
    </source>
</evidence>
<evidence type="ECO:0000256" key="1">
    <source>
        <dbReference type="SAM" id="Phobius"/>
    </source>
</evidence>
<feature type="transmembrane region" description="Helical" evidence="1">
    <location>
        <begin position="74"/>
        <end position="95"/>
    </location>
</feature>
<keyword evidence="1" id="KW-1133">Transmembrane helix</keyword>
<feature type="domain" description="GGDEF" evidence="2">
    <location>
        <begin position="232"/>
        <end position="365"/>
    </location>
</feature>
<comment type="caution">
    <text evidence="3">The sequence shown here is derived from an EMBL/GenBank/DDBJ whole genome shotgun (WGS) entry which is preliminary data.</text>
</comment>
<evidence type="ECO:0000313" key="4">
    <source>
        <dbReference type="Proteomes" id="UP000321306"/>
    </source>
</evidence>
<dbReference type="AlphaFoldDB" id="A0A511MXX4"/>
<organism evidence="3 4">
    <name type="scientific">Deinococcus cellulosilyticus (strain DSM 18568 / NBRC 106333 / KACC 11606 / 5516J-15)</name>
    <dbReference type="NCBI Taxonomy" id="1223518"/>
    <lineage>
        <taxon>Bacteria</taxon>
        <taxon>Thermotogati</taxon>
        <taxon>Deinococcota</taxon>
        <taxon>Deinococci</taxon>
        <taxon>Deinococcales</taxon>
        <taxon>Deinococcaceae</taxon>
        <taxon>Deinococcus</taxon>
    </lineage>
</organism>
<dbReference type="Pfam" id="PF00990">
    <property type="entry name" value="GGDEF"/>
    <property type="match status" value="1"/>
</dbReference>